<feature type="transmembrane region" description="Helical" evidence="8">
    <location>
        <begin position="85"/>
        <end position="103"/>
    </location>
</feature>
<dbReference type="GO" id="GO:0022857">
    <property type="term" value="F:transmembrane transporter activity"/>
    <property type="evidence" value="ECO:0007669"/>
    <property type="project" value="InterPro"/>
</dbReference>
<keyword evidence="11" id="KW-1185">Reference proteome</keyword>
<evidence type="ECO:0000256" key="3">
    <source>
        <dbReference type="ARBA" id="ARBA00022692"/>
    </source>
</evidence>
<accession>A0A0L0D8H1</accession>
<keyword evidence="4 8" id="KW-1133">Transmembrane helix</keyword>
<evidence type="ECO:0000256" key="8">
    <source>
        <dbReference type="SAM" id="Phobius"/>
    </source>
</evidence>
<feature type="transmembrane region" description="Helical" evidence="8">
    <location>
        <begin position="289"/>
        <end position="308"/>
    </location>
</feature>
<keyword evidence="2" id="KW-0813">Transport</keyword>
<dbReference type="InterPro" id="IPR020846">
    <property type="entry name" value="MFS_dom"/>
</dbReference>
<feature type="transmembrane region" description="Helical" evidence="8">
    <location>
        <begin position="255"/>
        <end position="277"/>
    </location>
</feature>
<dbReference type="STRING" id="461836.A0A0L0D8H1"/>
<gene>
    <name evidence="10" type="ORF">AMSG_00411</name>
</gene>
<feature type="transmembrane region" description="Helical" evidence="8">
    <location>
        <begin position="350"/>
        <end position="371"/>
    </location>
</feature>
<dbReference type="PANTHER" id="PTHR23505">
    <property type="entry name" value="SPINSTER"/>
    <property type="match status" value="1"/>
</dbReference>
<sequence length="427" mass="45382">MASIRDFFAEGPYPLWVLALLVTAYLLNQLDRYTLAITSKEMVPLGGNGTGFRYQILAGPVFTLVYTLAGLPVGYIADRFNRVRIFVAAILVWSAATAAMGAADTYWQLVLARAGQGMGQAGCNPIANGLIAEYFAPSTRGTALGIYQWGIYTGYSLSFGAAGPISARYGYRWVYYAFGLAGVPIAAAIYATTIALSEGKPPAKPSLWTVLTFFARPSLLLLCLAGAIRNSAGYVWAFNTEIFFENVHGLSKVDIAKYMSVIPLVGGSLGALLGGIIADRIIKKRGMAARIWVLAWVGITLAVVSDLIPGHMRIVATSIYFFIISNIAGLAPLLVPVLQSHFHSLRTALFILYPCAYAASALLFLVTFVSLQRDVRAAAAAAALADRAPAQPPSSTPASTIPEGNVDSERTPLLPSPADASVNNAGS</sequence>
<dbReference type="EMBL" id="GL349434">
    <property type="protein sequence ID" value="KNC48634.1"/>
    <property type="molecule type" value="Genomic_DNA"/>
</dbReference>
<dbReference type="PROSITE" id="PS50850">
    <property type="entry name" value="MFS"/>
    <property type="match status" value="1"/>
</dbReference>
<name>A0A0L0D8H1_THETB</name>
<comment type="subcellular location">
    <subcellularLocation>
        <location evidence="1">Membrane</location>
        <topology evidence="1">Multi-pass membrane protein</topology>
    </subcellularLocation>
</comment>
<feature type="domain" description="Major facilitator superfamily (MFS) profile" evidence="9">
    <location>
        <begin position="17"/>
        <end position="427"/>
    </location>
</feature>
<dbReference type="InterPro" id="IPR044770">
    <property type="entry name" value="MFS_spinster-like"/>
</dbReference>
<evidence type="ECO:0000256" key="5">
    <source>
        <dbReference type="ARBA" id="ARBA00023136"/>
    </source>
</evidence>
<dbReference type="Proteomes" id="UP000054408">
    <property type="component" value="Unassembled WGS sequence"/>
</dbReference>
<comment type="similarity">
    <text evidence="6">Belongs to the major facilitator superfamily. Spinster (TC 2.A.1.49) family.</text>
</comment>
<keyword evidence="3 8" id="KW-0812">Transmembrane</keyword>
<organism evidence="10 11">
    <name type="scientific">Thecamonas trahens ATCC 50062</name>
    <dbReference type="NCBI Taxonomy" id="461836"/>
    <lineage>
        <taxon>Eukaryota</taxon>
        <taxon>Apusozoa</taxon>
        <taxon>Apusomonadida</taxon>
        <taxon>Apusomonadidae</taxon>
        <taxon>Thecamonas</taxon>
    </lineage>
</organism>
<dbReference type="OMA" id="SLCVIFQ"/>
<dbReference type="GO" id="GO:0016020">
    <property type="term" value="C:membrane"/>
    <property type="evidence" value="ECO:0007669"/>
    <property type="project" value="UniProtKB-SubCell"/>
</dbReference>
<feature type="transmembrane region" description="Helical" evidence="8">
    <location>
        <begin position="208"/>
        <end position="228"/>
    </location>
</feature>
<dbReference type="GeneID" id="25560220"/>
<dbReference type="SUPFAM" id="SSF103473">
    <property type="entry name" value="MFS general substrate transporter"/>
    <property type="match status" value="1"/>
</dbReference>
<evidence type="ECO:0000256" key="2">
    <source>
        <dbReference type="ARBA" id="ARBA00022448"/>
    </source>
</evidence>
<keyword evidence="5 8" id="KW-0472">Membrane</keyword>
<evidence type="ECO:0000313" key="11">
    <source>
        <dbReference type="Proteomes" id="UP000054408"/>
    </source>
</evidence>
<dbReference type="Pfam" id="PF07690">
    <property type="entry name" value="MFS_1"/>
    <property type="match status" value="1"/>
</dbReference>
<dbReference type="AlphaFoldDB" id="A0A0L0D8H1"/>
<evidence type="ECO:0000313" key="10">
    <source>
        <dbReference type="EMBL" id="KNC48634.1"/>
    </source>
</evidence>
<evidence type="ECO:0000259" key="9">
    <source>
        <dbReference type="PROSITE" id="PS50850"/>
    </source>
</evidence>
<proteinExistence type="inferred from homology"/>
<evidence type="ECO:0000256" key="6">
    <source>
        <dbReference type="ARBA" id="ARBA00024338"/>
    </source>
</evidence>
<feature type="transmembrane region" description="Helical" evidence="8">
    <location>
        <begin position="52"/>
        <end position="73"/>
    </location>
</feature>
<dbReference type="eggNOG" id="KOG1330">
    <property type="taxonomic scope" value="Eukaryota"/>
</dbReference>
<evidence type="ECO:0000256" key="4">
    <source>
        <dbReference type="ARBA" id="ARBA00022989"/>
    </source>
</evidence>
<evidence type="ECO:0000256" key="1">
    <source>
        <dbReference type="ARBA" id="ARBA00004141"/>
    </source>
</evidence>
<feature type="region of interest" description="Disordered" evidence="7">
    <location>
        <begin position="385"/>
        <end position="427"/>
    </location>
</feature>
<reference evidence="10 11" key="1">
    <citation type="submission" date="2010-05" db="EMBL/GenBank/DDBJ databases">
        <title>The Genome Sequence of Thecamonas trahens ATCC 50062.</title>
        <authorList>
            <consortium name="The Broad Institute Genome Sequencing Platform"/>
            <person name="Russ C."/>
            <person name="Cuomo C."/>
            <person name="Shea T."/>
            <person name="Young S.K."/>
            <person name="Zeng Q."/>
            <person name="Koehrsen M."/>
            <person name="Haas B."/>
            <person name="Borodovsky M."/>
            <person name="Guigo R."/>
            <person name="Alvarado L."/>
            <person name="Berlin A."/>
            <person name="Bochicchio J."/>
            <person name="Borenstein D."/>
            <person name="Chapman S."/>
            <person name="Chen Z."/>
            <person name="Freedman E."/>
            <person name="Gellesch M."/>
            <person name="Goldberg J."/>
            <person name="Griggs A."/>
            <person name="Gujja S."/>
            <person name="Heilman E."/>
            <person name="Heiman D."/>
            <person name="Hepburn T."/>
            <person name="Howarth C."/>
            <person name="Jen D."/>
            <person name="Larson L."/>
            <person name="Mehta T."/>
            <person name="Park D."/>
            <person name="Pearson M."/>
            <person name="Roberts A."/>
            <person name="Saif S."/>
            <person name="Shenoy N."/>
            <person name="Sisk P."/>
            <person name="Stolte C."/>
            <person name="Sykes S."/>
            <person name="Thomson T."/>
            <person name="Walk T."/>
            <person name="White J."/>
            <person name="Yandava C."/>
            <person name="Burger G."/>
            <person name="Gray M.W."/>
            <person name="Holland P.W.H."/>
            <person name="King N."/>
            <person name="Lang F.B.F."/>
            <person name="Roger A.J."/>
            <person name="Ruiz-Trillo I."/>
            <person name="Lander E."/>
            <person name="Nusbaum C."/>
        </authorList>
    </citation>
    <scope>NUCLEOTIDE SEQUENCE [LARGE SCALE GENOMIC DNA]</scope>
    <source>
        <strain evidence="10 11">ATCC 50062</strain>
    </source>
</reference>
<dbReference type="InterPro" id="IPR036259">
    <property type="entry name" value="MFS_trans_sf"/>
</dbReference>
<dbReference type="InterPro" id="IPR011701">
    <property type="entry name" value="MFS"/>
</dbReference>
<dbReference type="PANTHER" id="PTHR23505:SF79">
    <property type="entry name" value="PROTEIN SPINSTER"/>
    <property type="match status" value="1"/>
</dbReference>
<dbReference type="RefSeq" id="XP_013762690.1">
    <property type="nucleotide sequence ID" value="XM_013907236.1"/>
</dbReference>
<dbReference type="OrthoDB" id="3639251at2759"/>
<feature type="transmembrane region" description="Helical" evidence="8">
    <location>
        <begin position="173"/>
        <end position="196"/>
    </location>
</feature>
<protein>
    <submittedName>
        <fullName evidence="10">Major facilitator superfamily transporter protein</fullName>
    </submittedName>
</protein>
<dbReference type="Gene3D" id="1.20.1250.20">
    <property type="entry name" value="MFS general substrate transporter like domains"/>
    <property type="match status" value="1"/>
</dbReference>
<feature type="transmembrane region" description="Helical" evidence="8">
    <location>
        <begin position="314"/>
        <end position="338"/>
    </location>
</feature>
<evidence type="ECO:0000256" key="7">
    <source>
        <dbReference type="SAM" id="MobiDB-lite"/>
    </source>
</evidence>